<dbReference type="RefSeq" id="WP_090327806.1">
    <property type="nucleotide sequence ID" value="NZ_FNSL01000001.1"/>
</dbReference>
<keyword evidence="7" id="KW-1185">Reference proteome</keyword>
<proteinExistence type="predicted"/>
<accession>A0A1H4JLF0</accession>
<feature type="transmembrane region" description="Helical" evidence="5">
    <location>
        <begin position="160"/>
        <end position="182"/>
    </location>
</feature>
<evidence type="ECO:0000313" key="6">
    <source>
        <dbReference type="EMBL" id="SEB46462.1"/>
    </source>
</evidence>
<protein>
    <submittedName>
        <fullName evidence="6">Putative oxidoreductase</fullName>
    </submittedName>
</protein>
<keyword evidence="2 5" id="KW-0812">Transmembrane</keyword>
<dbReference type="Proteomes" id="UP000199064">
    <property type="component" value="Unassembled WGS sequence"/>
</dbReference>
<dbReference type="GO" id="GO:0016020">
    <property type="term" value="C:membrane"/>
    <property type="evidence" value="ECO:0007669"/>
    <property type="project" value="UniProtKB-SubCell"/>
</dbReference>
<comment type="subcellular location">
    <subcellularLocation>
        <location evidence="1">Membrane</location>
        <topology evidence="1">Multi-pass membrane protein</topology>
    </subcellularLocation>
</comment>
<evidence type="ECO:0000256" key="4">
    <source>
        <dbReference type="ARBA" id="ARBA00023136"/>
    </source>
</evidence>
<feature type="transmembrane region" description="Helical" evidence="5">
    <location>
        <begin position="101"/>
        <end position="126"/>
    </location>
</feature>
<dbReference type="InterPro" id="IPR032808">
    <property type="entry name" value="DoxX"/>
</dbReference>
<gene>
    <name evidence="6" type="ORF">SAMN05216452_1439</name>
</gene>
<organism evidence="6 7">
    <name type="scientific">Nitratireductor aquibiodomus</name>
    <dbReference type="NCBI Taxonomy" id="204799"/>
    <lineage>
        <taxon>Bacteria</taxon>
        <taxon>Pseudomonadati</taxon>
        <taxon>Pseudomonadota</taxon>
        <taxon>Alphaproteobacteria</taxon>
        <taxon>Hyphomicrobiales</taxon>
        <taxon>Phyllobacteriaceae</taxon>
        <taxon>Nitratireductor</taxon>
    </lineage>
</organism>
<dbReference type="Pfam" id="PF07681">
    <property type="entry name" value="DoxX"/>
    <property type="match status" value="1"/>
</dbReference>
<keyword evidence="3 5" id="KW-1133">Transmembrane helix</keyword>
<dbReference type="AlphaFoldDB" id="A0A1H4JLF0"/>
<evidence type="ECO:0000256" key="1">
    <source>
        <dbReference type="ARBA" id="ARBA00004141"/>
    </source>
</evidence>
<keyword evidence="4 5" id="KW-0472">Membrane</keyword>
<reference evidence="7" key="1">
    <citation type="submission" date="2016-10" db="EMBL/GenBank/DDBJ databases">
        <authorList>
            <person name="Varghese N."/>
            <person name="Submissions S."/>
        </authorList>
    </citation>
    <scope>NUCLEOTIDE SEQUENCE [LARGE SCALE GENOMIC DNA]</scope>
    <source>
        <strain evidence="7">ES.061</strain>
    </source>
</reference>
<name>A0A1H4JLF0_9HYPH</name>
<evidence type="ECO:0000256" key="5">
    <source>
        <dbReference type="SAM" id="Phobius"/>
    </source>
</evidence>
<sequence>MAVFQTIEALHARVFSTVERMLDGWFLGFAARFSFFAVLYFYFLNSARTKVGDGFFGFFHVADGAYYQIALPAVEAAGGNVSAVSFIPWGFVVWMGTYSEFVLPLLIVIGLFTRIAALGMIGFVLVQSYVDIAVHNVGSETAGAWFDRFSDGLIWDQRTLWVFLLLYLVVKGAGLISLDALLSRRRTISDS</sequence>
<evidence type="ECO:0000256" key="3">
    <source>
        <dbReference type="ARBA" id="ARBA00022989"/>
    </source>
</evidence>
<evidence type="ECO:0000313" key="7">
    <source>
        <dbReference type="Proteomes" id="UP000199064"/>
    </source>
</evidence>
<evidence type="ECO:0000256" key="2">
    <source>
        <dbReference type="ARBA" id="ARBA00022692"/>
    </source>
</evidence>
<dbReference type="EMBL" id="FNSL01000001">
    <property type="protein sequence ID" value="SEB46462.1"/>
    <property type="molecule type" value="Genomic_DNA"/>
</dbReference>
<feature type="transmembrane region" description="Helical" evidence="5">
    <location>
        <begin position="76"/>
        <end position="94"/>
    </location>
</feature>
<feature type="transmembrane region" description="Helical" evidence="5">
    <location>
        <begin position="25"/>
        <end position="44"/>
    </location>
</feature>